<feature type="domain" description="RING-type" evidence="5">
    <location>
        <begin position="315"/>
        <end position="357"/>
    </location>
</feature>
<protein>
    <recommendedName>
        <fullName evidence="9">FYVE-type domain-containing protein</fullName>
    </recommendedName>
</protein>
<dbReference type="Pfam" id="PF01363">
    <property type="entry name" value="FYVE"/>
    <property type="match status" value="1"/>
</dbReference>
<dbReference type="GO" id="GO:0016567">
    <property type="term" value="P:protein ubiquitination"/>
    <property type="evidence" value="ECO:0007669"/>
    <property type="project" value="TreeGrafter"/>
</dbReference>
<dbReference type="PANTHER" id="PTHR23164">
    <property type="entry name" value="EARLY ENDOSOME ANTIGEN 1"/>
    <property type="match status" value="1"/>
</dbReference>
<dbReference type="eggNOG" id="KOG1729">
    <property type="taxonomic scope" value="Eukaryota"/>
</dbReference>
<gene>
    <name evidence="7" type="ORF">CTRG_05882</name>
</gene>
<sequence length="361" mass="41416">MQLPEFTTSFLSVHNQHLPHTHTHIYKIEIVMTSTLNNEERPIWQDDFEVSQCFICNKPYNMFLNRRHHCRKCGKVVCGDCSQRFITYFPNTPIVNGPDIIIPQFSNNNTTYRTCDRCADETIMIRQALFNGNNYPIAGNNNSGGVVGSSTASSVVEDNNSITKHANIHQHTRNLHNSTPSLRHQLQDQSSDLNLCPVCATDLLKLYIENIHSHTNDKDYLSNISNENFEDFKEHHINDCLINFDFDTKNSNRFSPDNSKTLKNKMLVYNIPPIPKPTYENINSGIDEDDGECSSSAPKEKIKESDYDDDDENECVICLESLKPGDKVGRLECLCVFHYKCIKDWFNKKGYGECPVHFLHK</sequence>
<dbReference type="CDD" id="cd16489">
    <property type="entry name" value="mRING-CH-C4HC2H_ZNRF"/>
    <property type="match status" value="1"/>
</dbReference>
<dbReference type="GeneID" id="8300231"/>
<evidence type="ECO:0000259" key="5">
    <source>
        <dbReference type="PROSITE" id="PS50089"/>
    </source>
</evidence>
<dbReference type="SMART" id="SM00064">
    <property type="entry name" value="FYVE"/>
    <property type="match status" value="1"/>
</dbReference>
<dbReference type="InterPro" id="IPR000306">
    <property type="entry name" value="Znf_FYVE"/>
</dbReference>
<dbReference type="EMBL" id="GG692404">
    <property type="protein sequence ID" value="EER30483.1"/>
    <property type="molecule type" value="Genomic_DNA"/>
</dbReference>
<proteinExistence type="predicted"/>
<dbReference type="SUPFAM" id="SSF57850">
    <property type="entry name" value="RING/U-box"/>
    <property type="match status" value="1"/>
</dbReference>
<dbReference type="Pfam" id="PF13639">
    <property type="entry name" value="zf-RING_2"/>
    <property type="match status" value="1"/>
</dbReference>
<feature type="domain" description="FYVE-type" evidence="6">
    <location>
        <begin position="47"/>
        <end position="123"/>
    </location>
</feature>
<evidence type="ECO:0000259" key="6">
    <source>
        <dbReference type="PROSITE" id="PS50178"/>
    </source>
</evidence>
<evidence type="ECO:0000256" key="3">
    <source>
        <dbReference type="ARBA" id="ARBA00022833"/>
    </source>
</evidence>
<evidence type="ECO:0000256" key="1">
    <source>
        <dbReference type="ARBA" id="ARBA00022723"/>
    </source>
</evidence>
<reference evidence="7 8" key="1">
    <citation type="journal article" date="2009" name="Nature">
        <title>Evolution of pathogenicity and sexual reproduction in eight Candida genomes.</title>
        <authorList>
            <person name="Butler G."/>
            <person name="Rasmussen M.D."/>
            <person name="Lin M.F."/>
            <person name="Santos M.A."/>
            <person name="Sakthikumar S."/>
            <person name="Munro C.A."/>
            <person name="Rheinbay E."/>
            <person name="Grabherr M."/>
            <person name="Forche A."/>
            <person name="Reedy J.L."/>
            <person name="Agrafioti I."/>
            <person name="Arnaud M.B."/>
            <person name="Bates S."/>
            <person name="Brown A.J."/>
            <person name="Brunke S."/>
            <person name="Costanzo M.C."/>
            <person name="Fitzpatrick D.A."/>
            <person name="de Groot P.W."/>
            <person name="Harris D."/>
            <person name="Hoyer L.L."/>
            <person name="Hube B."/>
            <person name="Klis F.M."/>
            <person name="Kodira C."/>
            <person name="Lennard N."/>
            <person name="Logue M.E."/>
            <person name="Martin R."/>
            <person name="Neiman A.M."/>
            <person name="Nikolaou E."/>
            <person name="Quail M.A."/>
            <person name="Quinn J."/>
            <person name="Santos M.C."/>
            <person name="Schmitzberger F.F."/>
            <person name="Sherlock G."/>
            <person name="Shah P."/>
            <person name="Silverstein K.A."/>
            <person name="Skrzypek M.S."/>
            <person name="Soll D."/>
            <person name="Staggs R."/>
            <person name="Stansfield I."/>
            <person name="Stumpf M.P."/>
            <person name="Sudbery P.E."/>
            <person name="Srikantha T."/>
            <person name="Zeng Q."/>
            <person name="Berman J."/>
            <person name="Berriman M."/>
            <person name="Heitman J."/>
            <person name="Gow N.A."/>
            <person name="Lorenz M.C."/>
            <person name="Birren B.W."/>
            <person name="Kellis M."/>
            <person name="Cuomo C.A."/>
        </authorList>
    </citation>
    <scope>NUCLEOTIDE SEQUENCE [LARGE SCALE GENOMIC DNA]</scope>
    <source>
        <strain evidence="8">ATCC MYA-3404 / T1</strain>
    </source>
</reference>
<accession>C5MII9</accession>
<keyword evidence="2 4" id="KW-0863">Zinc-finger</keyword>
<dbReference type="HOGENOM" id="CLU_069851_0_0_1"/>
<dbReference type="OrthoDB" id="660555at2759"/>
<dbReference type="PROSITE" id="PS50178">
    <property type="entry name" value="ZF_FYVE"/>
    <property type="match status" value="1"/>
</dbReference>
<dbReference type="PROSITE" id="PS50089">
    <property type="entry name" value="ZF_RING_2"/>
    <property type="match status" value="1"/>
</dbReference>
<evidence type="ECO:0008006" key="9">
    <source>
        <dbReference type="Google" id="ProtNLM"/>
    </source>
</evidence>
<dbReference type="Gene3D" id="3.30.40.10">
    <property type="entry name" value="Zinc/RING finger domain, C3HC4 (zinc finger)"/>
    <property type="match status" value="2"/>
</dbReference>
<dbReference type="InterPro" id="IPR013083">
    <property type="entry name" value="Znf_RING/FYVE/PHD"/>
</dbReference>
<keyword evidence="8" id="KW-1185">Reference proteome</keyword>
<evidence type="ECO:0000256" key="2">
    <source>
        <dbReference type="ARBA" id="ARBA00022771"/>
    </source>
</evidence>
<dbReference type="Proteomes" id="UP000002037">
    <property type="component" value="Unassembled WGS sequence"/>
</dbReference>
<keyword evidence="3" id="KW-0862">Zinc</keyword>
<dbReference type="VEuPathDB" id="FungiDB:CTRG_05882"/>
<dbReference type="InterPro" id="IPR001841">
    <property type="entry name" value="Znf_RING"/>
</dbReference>
<evidence type="ECO:0000313" key="8">
    <source>
        <dbReference type="Proteomes" id="UP000002037"/>
    </source>
</evidence>
<dbReference type="RefSeq" id="XP_002546404.1">
    <property type="nucleotide sequence ID" value="XM_002546358.1"/>
</dbReference>
<dbReference type="InterPro" id="IPR017455">
    <property type="entry name" value="Znf_FYVE-rel"/>
</dbReference>
<dbReference type="PANTHER" id="PTHR23164:SF29">
    <property type="entry name" value="E3 UBIQUITIN-PROTEIN LIGASE PIB1"/>
    <property type="match status" value="1"/>
</dbReference>
<evidence type="ECO:0000313" key="7">
    <source>
        <dbReference type="EMBL" id="EER30483.1"/>
    </source>
</evidence>
<dbReference type="GO" id="GO:0032266">
    <property type="term" value="F:phosphatidylinositol-3-phosphate binding"/>
    <property type="evidence" value="ECO:0007669"/>
    <property type="project" value="UniProtKB-ARBA"/>
</dbReference>
<dbReference type="InterPro" id="IPR011011">
    <property type="entry name" value="Znf_FYVE_PHD"/>
</dbReference>
<organism evidence="7 8">
    <name type="scientific">Candida tropicalis (strain ATCC MYA-3404 / T1)</name>
    <name type="common">Yeast</name>
    <dbReference type="NCBI Taxonomy" id="294747"/>
    <lineage>
        <taxon>Eukaryota</taxon>
        <taxon>Fungi</taxon>
        <taxon>Dikarya</taxon>
        <taxon>Ascomycota</taxon>
        <taxon>Saccharomycotina</taxon>
        <taxon>Pichiomycetes</taxon>
        <taxon>Debaryomycetaceae</taxon>
        <taxon>Candida/Lodderomyces clade</taxon>
        <taxon>Candida</taxon>
    </lineage>
</organism>
<dbReference type="SMART" id="SM00184">
    <property type="entry name" value="RING"/>
    <property type="match status" value="1"/>
</dbReference>
<dbReference type="KEGG" id="ctp:CTRG_05882"/>
<keyword evidence="1" id="KW-0479">Metal-binding</keyword>
<dbReference type="AlphaFoldDB" id="C5MII9"/>
<dbReference type="GO" id="GO:0008270">
    <property type="term" value="F:zinc ion binding"/>
    <property type="evidence" value="ECO:0007669"/>
    <property type="project" value="UniProtKB-KW"/>
</dbReference>
<name>C5MII9_CANTT</name>
<evidence type="ECO:0000256" key="4">
    <source>
        <dbReference type="PROSITE-ProRule" id="PRU00175"/>
    </source>
</evidence>
<dbReference type="SUPFAM" id="SSF57903">
    <property type="entry name" value="FYVE/PHD zinc finger"/>
    <property type="match status" value="1"/>
</dbReference>